<dbReference type="Proteomes" id="UP000220836">
    <property type="component" value="Unassembled WGS sequence"/>
</dbReference>
<keyword evidence="1" id="KW-0812">Transmembrane</keyword>
<reference evidence="2 3" key="1">
    <citation type="submission" date="2017-05" db="EMBL/GenBank/DDBJ databases">
        <authorList>
            <person name="Song R."/>
            <person name="Chenine A.L."/>
            <person name="Ruprecht R.M."/>
        </authorList>
    </citation>
    <scope>NUCLEOTIDE SEQUENCE [LARGE SCALE GENOMIC DNA]</scope>
    <source>
        <strain evidence="2 3">CECT 8663</strain>
    </source>
</reference>
<dbReference type="InterPro" id="IPR034122">
    <property type="entry name" value="Retropepsin-like_bacterial"/>
</dbReference>
<dbReference type="Pfam" id="PF13975">
    <property type="entry name" value="gag-asp_proteas"/>
    <property type="match status" value="1"/>
</dbReference>
<dbReference type="SUPFAM" id="SSF50630">
    <property type="entry name" value="Acid proteases"/>
    <property type="match status" value="1"/>
</dbReference>
<evidence type="ECO:0000256" key="1">
    <source>
        <dbReference type="SAM" id="Phobius"/>
    </source>
</evidence>
<organism evidence="2 3">
    <name type="scientific">Pelagimonas varians</name>
    <dbReference type="NCBI Taxonomy" id="696760"/>
    <lineage>
        <taxon>Bacteria</taxon>
        <taxon>Pseudomonadati</taxon>
        <taxon>Pseudomonadota</taxon>
        <taxon>Alphaproteobacteria</taxon>
        <taxon>Rhodobacterales</taxon>
        <taxon>Roseobacteraceae</taxon>
        <taxon>Pelagimonas</taxon>
    </lineage>
</organism>
<proteinExistence type="predicted"/>
<keyword evidence="3" id="KW-1185">Reference proteome</keyword>
<dbReference type="EMBL" id="FXYH01000001">
    <property type="protein sequence ID" value="SMX33495.1"/>
    <property type="molecule type" value="Genomic_DNA"/>
</dbReference>
<sequence length="193" mass="21156">MQDFEIGNLIYMSVLAAVLVSWYVVQNKGGLSKMVRDASAWVFIFVGTLAVIGLWGDIRQSVIPVQTVFTEDGRVELPRAEDGHYYVDLTVNNRSVPFVVDTGATSVVITQSDADRIGLDPENLVFFTQAMTANGPVDTAPVTLDTVILGPFQDQAVPAYVNGGEMDTSLLGMTYLDRFDSIQIKDGKMILER</sequence>
<dbReference type="OrthoDB" id="7595324at2"/>
<dbReference type="AlphaFoldDB" id="A0A238JSE1"/>
<evidence type="ECO:0008006" key="4">
    <source>
        <dbReference type="Google" id="ProtNLM"/>
    </source>
</evidence>
<dbReference type="PROSITE" id="PS00141">
    <property type="entry name" value="ASP_PROTEASE"/>
    <property type="match status" value="1"/>
</dbReference>
<dbReference type="NCBIfam" id="TIGR02281">
    <property type="entry name" value="clan_AA_DTGA"/>
    <property type="match status" value="1"/>
</dbReference>
<keyword evidence="1" id="KW-1133">Transmembrane helix</keyword>
<feature type="transmembrane region" description="Helical" evidence="1">
    <location>
        <begin position="37"/>
        <end position="56"/>
    </location>
</feature>
<dbReference type="InterPro" id="IPR021109">
    <property type="entry name" value="Peptidase_aspartic_dom_sf"/>
</dbReference>
<keyword evidence="1" id="KW-0472">Membrane</keyword>
<gene>
    <name evidence="2" type="ORF">PEV8663_00249</name>
</gene>
<protein>
    <recommendedName>
        <fullName evidence="4">Retroviral aspartyl protease</fullName>
    </recommendedName>
</protein>
<dbReference type="Gene3D" id="2.40.70.10">
    <property type="entry name" value="Acid Proteases"/>
    <property type="match status" value="1"/>
</dbReference>
<evidence type="ECO:0000313" key="2">
    <source>
        <dbReference type="EMBL" id="SMX33495.1"/>
    </source>
</evidence>
<dbReference type="CDD" id="cd05483">
    <property type="entry name" value="retropepsin_like_bacteria"/>
    <property type="match status" value="1"/>
</dbReference>
<name>A0A238JSE1_9RHOB</name>
<dbReference type="RefSeq" id="WP_097802798.1">
    <property type="nucleotide sequence ID" value="NZ_FXYH01000001.1"/>
</dbReference>
<dbReference type="InterPro" id="IPR001969">
    <property type="entry name" value="Aspartic_peptidase_AS"/>
</dbReference>
<dbReference type="GO" id="GO:0004190">
    <property type="term" value="F:aspartic-type endopeptidase activity"/>
    <property type="evidence" value="ECO:0007669"/>
    <property type="project" value="InterPro"/>
</dbReference>
<evidence type="ECO:0000313" key="3">
    <source>
        <dbReference type="Proteomes" id="UP000220836"/>
    </source>
</evidence>
<feature type="transmembrane region" description="Helical" evidence="1">
    <location>
        <begin position="6"/>
        <end position="25"/>
    </location>
</feature>
<accession>A0A238JSE1</accession>
<dbReference type="GO" id="GO:0006508">
    <property type="term" value="P:proteolysis"/>
    <property type="evidence" value="ECO:0007669"/>
    <property type="project" value="InterPro"/>
</dbReference>
<dbReference type="InterPro" id="IPR011969">
    <property type="entry name" value="Clan_AA_Asp_peptidase_C"/>
</dbReference>